<dbReference type="InterPro" id="IPR009057">
    <property type="entry name" value="Homeodomain-like_sf"/>
</dbReference>
<dbReference type="OrthoDB" id="7056813at2"/>
<dbReference type="Gene3D" id="1.10.357.10">
    <property type="entry name" value="Tetracycline Repressor, domain 2"/>
    <property type="match status" value="1"/>
</dbReference>
<dbReference type="InterPro" id="IPR050109">
    <property type="entry name" value="HTH-type_TetR-like_transc_reg"/>
</dbReference>
<feature type="domain" description="HTH tetR-type" evidence="5">
    <location>
        <begin position="14"/>
        <end position="74"/>
    </location>
</feature>
<dbReference type="InterPro" id="IPR036271">
    <property type="entry name" value="Tet_transcr_reg_TetR-rel_C_sf"/>
</dbReference>
<protein>
    <submittedName>
        <fullName evidence="6">TetR family transcriptional regulator</fullName>
    </submittedName>
</protein>
<dbReference type="SUPFAM" id="SSF46689">
    <property type="entry name" value="Homeodomain-like"/>
    <property type="match status" value="1"/>
</dbReference>
<comment type="caution">
    <text evidence="6">The sequence shown here is derived from an EMBL/GenBank/DDBJ whole genome shotgun (WGS) entry which is preliminary data.</text>
</comment>
<dbReference type="Proteomes" id="UP000241167">
    <property type="component" value="Unassembled WGS sequence"/>
</dbReference>
<dbReference type="PROSITE" id="PS50977">
    <property type="entry name" value="HTH_TETR_2"/>
    <property type="match status" value="1"/>
</dbReference>
<dbReference type="AlphaFoldDB" id="A0A2P7QE44"/>
<dbReference type="Pfam" id="PF13305">
    <property type="entry name" value="TetR_C_33"/>
    <property type="match status" value="1"/>
</dbReference>
<evidence type="ECO:0000256" key="3">
    <source>
        <dbReference type="ARBA" id="ARBA00023163"/>
    </source>
</evidence>
<sequence length="193" mass="20227">MSTVSTSDRKYHHGDLRRALIEEGLRLISEGPADQLSLRELARRVGVSATAVYRHFPDKGALMAALAAEGLARLAAAQHAAFDGAGGGVQGFAATGAAYVRFALGNPALFRLTFQHPAPADLMQGAQGSDEAMQFLLANARIYAPAPMDPQVFALQAWSVAHGLAMLMLDGQVPADDAIVDAVIGAHLAQKLG</sequence>
<feature type="DNA-binding region" description="H-T-H motif" evidence="4">
    <location>
        <begin position="37"/>
        <end position="56"/>
    </location>
</feature>
<dbReference type="InterPro" id="IPR025996">
    <property type="entry name" value="MT1864/Rv1816-like_C"/>
</dbReference>
<keyword evidence="7" id="KW-1185">Reference proteome</keyword>
<dbReference type="RefSeq" id="WP_106516172.1">
    <property type="nucleotide sequence ID" value="NZ_PXYI01000016.1"/>
</dbReference>
<dbReference type="GO" id="GO:0003700">
    <property type="term" value="F:DNA-binding transcription factor activity"/>
    <property type="evidence" value="ECO:0007669"/>
    <property type="project" value="TreeGrafter"/>
</dbReference>
<accession>A0A2P7QE44</accession>
<evidence type="ECO:0000313" key="7">
    <source>
        <dbReference type="Proteomes" id="UP000241167"/>
    </source>
</evidence>
<evidence type="ECO:0000256" key="2">
    <source>
        <dbReference type="ARBA" id="ARBA00023125"/>
    </source>
</evidence>
<proteinExistence type="predicted"/>
<gene>
    <name evidence="6" type="ORF">C7I55_27015</name>
</gene>
<dbReference type="Pfam" id="PF00440">
    <property type="entry name" value="TetR_N"/>
    <property type="match status" value="1"/>
</dbReference>
<evidence type="ECO:0000256" key="4">
    <source>
        <dbReference type="PROSITE-ProRule" id="PRU00335"/>
    </source>
</evidence>
<dbReference type="InterPro" id="IPR001647">
    <property type="entry name" value="HTH_TetR"/>
</dbReference>
<keyword evidence="2 4" id="KW-0238">DNA-binding</keyword>
<dbReference type="PANTHER" id="PTHR30055:SF220">
    <property type="entry name" value="TETR-FAMILY REGULATORY PROTEIN"/>
    <property type="match status" value="1"/>
</dbReference>
<organism evidence="6 7">
    <name type="scientific">Allosphingosinicella deserti</name>
    <dbReference type="NCBI Taxonomy" id="2116704"/>
    <lineage>
        <taxon>Bacteria</taxon>
        <taxon>Pseudomonadati</taxon>
        <taxon>Pseudomonadota</taxon>
        <taxon>Alphaproteobacteria</taxon>
        <taxon>Sphingomonadales</taxon>
        <taxon>Sphingomonadaceae</taxon>
        <taxon>Allosphingosinicella</taxon>
    </lineage>
</organism>
<evidence type="ECO:0000259" key="5">
    <source>
        <dbReference type="PROSITE" id="PS50977"/>
    </source>
</evidence>
<dbReference type="PANTHER" id="PTHR30055">
    <property type="entry name" value="HTH-TYPE TRANSCRIPTIONAL REGULATOR RUTR"/>
    <property type="match status" value="1"/>
</dbReference>
<dbReference type="EMBL" id="PXYI01000016">
    <property type="protein sequence ID" value="PSJ36241.1"/>
    <property type="molecule type" value="Genomic_DNA"/>
</dbReference>
<evidence type="ECO:0000256" key="1">
    <source>
        <dbReference type="ARBA" id="ARBA00023015"/>
    </source>
</evidence>
<keyword evidence="3" id="KW-0804">Transcription</keyword>
<reference evidence="6 7" key="1">
    <citation type="submission" date="2018-03" db="EMBL/GenBank/DDBJ databases">
        <title>The draft genome of Sphingosinicella sp. GL-C-18.</title>
        <authorList>
            <person name="Liu L."/>
            <person name="Li L."/>
            <person name="Liang L."/>
            <person name="Zhang X."/>
            <person name="Wang T."/>
        </authorList>
    </citation>
    <scope>NUCLEOTIDE SEQUENCE [LARGE SCALE GENOMIC DNA]</scope>
    <source>
        <strain evidence="6 7">GL-C-18</strain>
    </source>
</reference>
<dbReference type="SUPFAM" id="SSF48498">
    <property type="entry name" value="Tetracyclin repressor-like, C-terminal domain"/>
    <property type="match status" value="1"/>
</dbReference>
<name>A0A2P7QE44_9SPHN</name>
<evidence type="ECO:0000313" key="6">
    <source>
        <dbReference type="EMBL" id="PSJ36241.1"/>
    </source>
</evidence>
<dbReference type="GO" id="GO:0000976">
    <property type="term" value="F:transcription cis-regulatory region binding"/>
    <property type="evidence" value="ECO:0007669"/>
    <property type="project" value="TreeGrafter"/>
</dbReference>
<keyword evidence="1" id="KW-0805">Transcription regulation</keyword>